<organism evidence="2 3">
    <name type="scientific">Trypanosoma rangeli SC58</name>
    <dbReference type="NCBI Taxonomy" id="429131"/>
    <lineage>
        <taxon>Eukaryota</taxon>
        <taxon>Discoba</taxon>
        <taxon>Euglenozoa</taxon>
        <taxon>Kinetoplastea</taxon>
        <taxon>Metakinetoplastina</taxon>
        <taxon>Trypanosomatida</taxon>
        <taxon>Trypanosomatidae</taxon>
        <taxon>Trypanosoma</taxon>
        <taxon>Herpetosoma</taxon>
    </lineage>
</organism>
<evidence type="ECO:0000313" key="3">
    <source>
        <dbReference type="Proteomes" id="UP000031737"/>
    </source>
</evidence>
<dbReference type="Proteomes" id="UP000031737">
    <property type="component" value="Unassembled WGS sequence"/>
</dbReference>
<evidence type="ECO:0000313" key="2">
    <source>
        <dbReference type="EMBL" id="ESL05014.1"/>
    </source>
</evidence>
<keyword evidence="3" id="KW-1185">Reference proteome</keyword>
<evidence type="ECO:0000256" key="1">
    <source>
        <dbReference type="SAM" id="MobiDB-lite"/>
    </source>
</evidence>
<name>A0A061IS11_TRYRA</name>
<feature type="region of interest" description="Disordered" evidence="1">
    <location>
        <begin position="1"/>
        <end position="38"/>
    </location>
</feature>
<comment type="caution">
    <text evidence="2">The sequence shown here is derived from an EMBL/GenBank/DDBJ whole genome shotgun (WGS) entry which is preliminary data.</text>
</comment>
<dbReference type="AlphaFoldDB" id="A0A061IS11"/>
<dbReference type="EMBL" id="AUPL01007580">
    <property type="protein sequence ID" value="ESL05014.1"/>
    <property type="molecule type" value="Genomic_DNA"/>
</dbReference>
<dbReference type="VEuPathDB" id="TriTrypDB:TRSC58_07397"/>
<reference evidence="2 3" key="1">
    <citation type="submission" date="2013-07" db="EMBL/GenBank/DDBJ databases">
        <authorList>
            <person name="Stoco P.H."/>
            <person name="Wagner G."/>
            <person name="Gerber A."/>
            <person name="Zaha A."/>
            <person name="Thompson C."/>
            <person name="Bartholomeu D.C."/>
            <person name="Luckemeyer D.D."/>
            <person name="Bahia D."/>
            <person name="Loreto E."/>
            <person name="Prestes E.B."/>
            <person name="Lima F.M."/>
            <person name="Rodrigues-Luiz G."/>
            <person name="Vallejo G.A."/>
            <person name="Filho J.F."/>
            <person name="Monteiro K.M."/>
            <person name="Tyler K.M."/>
            <person name="de Almeida L.G."/>
            <person name="Ortiz M.F."/>
            <person name="Siervo M.A."/>
            <person name="de Moraes M.H."/>
            <person name="Cunha O.L."/>
            <person name="Mendonca-Neto R."/>
            <person name="Silva R."/>
            <person name="Teixeira S.M."/>
            <person name="Murta S.M."/>
            <person name="Sincero T.C."/>
            <person name="Mendes T.A."/>
            <person name="Urmenyi T.P."/>
            <person name="Silva V.G."/>
            <person name="da Rocha W.D."/>
            <person name="Andersson B."/>
            <person name="Romanha A.J."/>
            <person name="Steindel M."/>
            <person name="de Vasconcelos A.T."/>
            <person name="Grisard E.C."/>
        </authorList>
    </citation>
    <scope>NUCLEOTIDE SEQUENCE [LARGE SCALE GENOMIC DNA]</scope>
    <source>
        <strain evidence="2 3">SC58</strain>
    </source>
</reference>
<accession>A0A061IS11</accession>
<sequence>MPMQKKKTSVAGHQREEKTTKYISPTTPRHELHTQRKRGKQWNEISLFLHINFYSATLPHNSLFRPHQGT</sequence>
<proteinExistence type="predicted"/>
<protein>
    <submittedName>
        <fullName evidence="2">Uncharacterized protein</fullName>
    </submittedName>
</protein>
<gene>
    <name evidence="2" type="ORF">TRSC58_07397</name>
</gene>